<keyword evidence="6 8" id="KW-1133">Transmembrane helix</keyword>
<feature type="transmembrane region" description="Helical" evidence="9">
    <location>
        <begin position="99"/>
        <end position="119"/>
    </location>
</feature>
<accession>A0A850HHF1</accession>
<keyword evidence="7 8" id="KW-0472">Membrane</keyword>
<feature type="transmembrane region" description="Helical" evidence="9">
    <location>
        <begin position="407"/>
        <end position="430"/>
    </location>
</feature>
<evidence type="ECO:0000256" key="5">
    <source>
        <dbReference type="ARBA" id="ARBA00022692"/>
    </source>
</evidence>
<feature type="transmembrane region" description="Helical" evidence="9">
    <location>
        <begin position="345"/>
        <end position="362"/>
    </location>
</feature>
<comment type="subcellular location">
    <subcellularLocation>
        <location evidence="1 8">Cell membrane</location>
        <topology evidence="1 8">Multi-pass membrane protein</topology>
    </subcellularLocation>
</comment>
<feature type="transmembrane region" description="Helical" evidence="9">
    <location>
        <begin position="20"/>
        <end position="43"/>
    </location>
</feature>
<evidence type="ECO:0000256" key="2">
    <source>
        <dbReference type="ARBA" id="ARBA00005697"/>
    </source>
</evidence>
<reference evidence="12 13" key="1">
    <citation type="journal article" date="2020" name="Cell Host Microbe">
        <title>Functional and Genomic Variation between Human-Derived Isolates of Lachnospiraceae Reveals Inter- and Intra-Species Diversity.</title>
        <authorList>
            <person name="Sorbara M.T."/>
            <person name="Littmann E.R."/>
            <person name="Fontana E."/>
            <person name="Moody T.U."/>
            <person name="Kohout C.E."/>
            <person name="Gjonbalaj M."/>
            <person name="Eaton V."/>
            <person name="Seok R."/>
            <person name="Leiner I.M."/>
            <person name="Pamer E.G."/>
        </authorList>
    </citation>
    <scope>NUCLEOTIDE SEQUENCE [LARGE SCALE GENOMIC DNA]</scope>
    <source>
        <strain evidence="11 12">MSK.17.11</strain>
        <strain evidence="10 13">MSK.17.38</strain>
    </source>
</reference>
<feature type="transmembrane region" description="Helical" evidence="9">
    <location>
        <begin position="49"/>
        <end position="68"/>
    </location>
</feature>
<evidence type="ECO:0000313" key="10">
    <source>
        <dbReference type="EMBL" id="NSK14097.1"/>
    </source>
</evidence>
<evidence type="ECO:0000256" key="1">
    <source>
        <dbReference type="ARBA" id="ARBA00004651"/>
    </source>
</evidence>
<dbReference type="GO" id="GO:0005886">
    <property type="term" value="C:plasma membrane"/>
    <property type="evidence" value="ECO:0007669"/>
    <property type="project" value="UniProtKB-SubCell"/>
</dbReference>
<dbReference type="Proteomes" id="UP000701680">
    <property type="component" value="Unassembled WGS sequence"/>
</dbReference>
<comment type="similarity">
    <text evidence="2 8">Belongs to the nucleobase:cation symporter-2 (NCS2) (TC 2.A.40) family. Azg-like subfamily.</text>
</comment>
<feature type="transmembrane region" description="Helical" evidence="9">
    <location>
        <begin position="442"/>
        <end position="459"/>
    </location>
</feature>
<dbReference type="Proteomes" id="UP000528555">
    <property type="component" value="Unassembled WGS sequence"/>
</dbReference>
<keyword evidence="12" id="KW-1185">Reference proteome</keyword>
<dbReference type="InterPro" id="IPR026033">
    <property type="entry name" value="Azg-like_bact_archaea"/>
</dbReference>
<evidence type="ECO:0000313" key="13">
    <source>
        <dbReference type="Proteomes" id="UP000701680"/>
    </source>
</evidence>
<gene>
    <name evidence="11" type="ORF">G5A66_03925</name>
    <name evidence="10" type="ORF">G5A75_04275</name>
</gene>
<organism evidence="11 12">
    <name type="scientific">Dorea phocaeensis</name>
    <dbReference type="NCBI Taxonomy" id="2040291"/>
    <lineage>
        <taxon>Bacteria</taxon>
        <taxon>Bacillati</taxon>
        <taxon>Bacillota</taxon>
        <taxon>Clostridia</taxon>
        <taxon>Lachnospirales</taxon>
        <taxon>Lachnospiraceae</taxon>
        <taxon>Dorea</taxon>
    </lineage>
</organism>
<evidence type="ECO:0000313" key="11">
    <source>
        <dbReference type="EMBL" id="NVH57816.1"/>
    </source>
</evidence>
<comment type="caution">
    <text evidence="11">The sequence shown here is derived from an EMBL/GenBank/DDBJ whole genome shotgun (WGS) entry which is preliminary data.</text>
</comment>
<evidence type="ECO:0000256" key="7">
    <source>
        <dbReference type="ARBA" id="ARBA00023136"/>
    </source>
</evidence>
<feature type="transmembrane region" description="Helical" evidence="9">
    <location>
        <begin position="208"/>
        <end position="229"/>
    </location>
</feature>
<feature type="transmembrane region" description="Helical" evidence="9">
    <location>
        <begin position="131"/>
        <end position="151"/>
    </location>
</feature>
<evidence type="ECO:0000256" key="3">
    <source>
        <dbReference type="ARBA" id="ARBA00022448"/>
    </source>
</evidence>
<dbReference type="AlphaFoldDB" id="A0A850HHF1"/>
<feature type="transmembrane region" description="Helical" evidence="9">
    <location>
        <begin position="269"/>
        <end position="291"/>
    </location>
</feature>
<dbReference type="InterPro" id="IPR006043">
    <property type="entry name" value="NCS2"/>
</dbReference>
<name>A0A850HHF1_9FIRM</name>
<dbReference type="PANTHER" id="PTHR43337:SF1">
    <property type="entry name" value="XANTHINE_URACIL PERMEASE C887.17-RELATED"/>
    <property type="match status" value="1"/>
</dbReference>
<dbReference type="PANTHER" id="PTHR43337">
    <property type="entry name" value="XANTHINE/URACIL PERMEASE C887.17-RELATED"/>
    <property type="match status" value="1"/>
</dbReference>
<dbReference type="InterPro" id="IPR045018">
    <property type="entry name" value="Azg-like"/>
</dbReference>
<dbReference type="OrthoDB" id="9808458at2"/>
<feature type="transmembrane region" description="Helical" evidence="9">
    <location>
        <begin position="182"/>
        <end position="201"/>
    </location>
</feature>
<keyword evidence="3 8" id="KW-0813">Transport</keyword>
<evidence type="ECO:0000256" key="8">
    <source>
        <dbReference type="PIRNR" id="PIRNR005353"/>
    </source>
</evidence>
<evidence type="ECO:0000256" key="4">
    <source>
        <dbReference type="ARBA" id="ARBA00022475"/>
    </source>
</evidence>
<evidence type="ECO:0000313" key="12">
    <source>
        <dbReference type="Proteomes" id="UP000528555"/>
    </source>
</evidence>
<dbReference type="PIRSF" id="PIRSF005353">
    <property type="entry name" value="PbuG"/>
    <property type="match status" value="1"/>
</dbReference>
<dbReference type="Pfam" id="PF00860">
    <property type="entry name" value="Xan_ur_permease"/>
    <property type="match status" value="1"/>
</dbReference>
<protein>
    <submittedName>
        <fullName evidence="11">NCS2 family permease</fullName>
    </submittedName>
</protein>
<dbReference type="EMBL" id="JAAITX010000002">
    <property type="protein sequence ID" value="NVH57816.1"/>
    <property type="molecule type" value="Genomic_DNA"/>
</dbReference>
<sequence length="460" mass="48627">MLEKFFKLKENGTDTKTEILAGITTFMTMAYILAVNPSILSAAGMDQGAVFTATALAALLGTLLMALFANYPFALAPGMGLNAYFAYTVVLGMGYSWELALTAVFVEGIIFIVLSLTNVREAIFNAIPTNLKAAVSVGIGLFIAFIGLQNAKIVIGGSTLLQIFSLKEYNTVNGVSASFNDVGITVLLAIIGIIITGLLVIKNVKGNILWGILITWGLGIACQLTGIYVPNPEVGFFSLLPDFSNGLSIPSLAPVFGKLDFSGILSLDFVVIVFAFLFVDMFDTIGTLIGVSSKANMLDENGKLPRIKGALMADAVATTAGAVLGTSTTTTFVESASGVTEGGRTGLTAVTTAVLFGLALFLSPIFLAIPSFATAPALVVVGFYMLTNVVNIDFNDVSEALPCYICILAMPFFYSISEGISMGVIAYVAMNLLTGKAKEKKISVLMYILAVLFILKYIFL</sequence>
<evidence type="ECO:0000256" key="6">
    <source>
        <dbReference type="ARBA" id="ARBA00022989"/>
    </source>
</evidence>
<dbReference type="EMBL" id="JAAIUO010000002">
    <property type="protein sequence ID" value="NSK14097.1"/>
    <property type="molecule type" value="Genomic_DNA"/>
</dbReference>
<reference evidence="11" key="2">
    <citation type="submission" date="2020-02" db="EMBL/GenBank/DDBJ databases">
        <authorList>
            <person name="Littmann E."/>
            <person name="Sorbara M."/>
        </authorList>
    </citation>
    <scope>NUCLEOTIDE SEQUENCE</scope>
    <source>
        <strain evidence="11">MSK.17.11</strain>
        <strain evidence="10">MSK.17.38</strain>
    </source>
</reference>
<evidence type="ECO:0000256" key="9">
    <source>
        <dbReference type="SAM" id="Phobius"/>
    </source>
</evidence>
<proteinExistence type="inferred from homology"/>
<keyword evidence="4 8" id="KW-1003">Cell membrane</keyword>
<dbReference type="GO" id="GO:0005345">
    <property type="term" value="F:purine nucleobase transmembrane transporter activity"/>
    <property type="evidence" value="ECO:0007669"/>
    <property type="project" value="TreeGrafter"/>
</dbReference>
<keyword evidence="5 8" id="KW-0812">Transmembrane</keyword>
<dbReference type="RefSeq" id="WP_101695458.1">
    <property type="nucleotide sequence ID" value="NZ_JAAITX010000002.1"/>
</dbReference>
<feature type="transmembrane region" description="Helical" evidence="9">
    <location>
        <begin position="369"/>
        <end position="387"/>
    </location>
</feature>